<protein>
    <recommendedName>
        <fullName evidence="3">Biopolymer transport protein ExbB</fullName>
    </recommendedName>
</protein>
<evidence type="ECO:0000256" key="11">
    <source>
        <dbReference type="ARBA" id="ARBA00024816"/>
    </source>
</evidence>
<evidence type="ECO:0000313" key="16">
    <source>
        <dbReference type="EMBL" id="TCU89266.1"/>
    </source>
</evidence>
<keyword evidence="6" id="KW-0997">Cell inner membrane</keyword>
<dbReference type="AlphaFoldDB" id="A0A377Q7B1"/>
<evidence type="ECO:0000256" key="1">
    <source>
        <dbReference type="ARBA" id="ARBA00004429"/>
    </source>
</evidence>
<comment type="function">
    <text evidence="11">Involved in the TonB-dependent energy-dependent transport of various receptor-bound substrates. Protects ExbD from proteolytic degradation and functionally stabilizes TonB.</text>
</comment>
<sequence length="225" mass="23808">MDLALIWHSGDPVLVSVFVLLLTMSVVSWCLILLRSSLLLRIKRGQTRFLASFWKASDWNEATGLAAHAIAPEAKLARAGWEGLAHYRSNAGKGLGLAVSLDDYLVRTLRTRLSQENARLELGLSWLATVGSVSPFVGLFGTVWGIYHALVAIATKGDASLATVAGPIGEALVATAAGLAVAIPAVVAYNAFVRANRVIAQGLDGFAHDLHAQLLTAAAVEKEGK</sequence>
<keyword evidence="5" id="KW-1003">Cell membrane</keyword>
<dbReference type="InterPro" id="IPR050790">
    <property type="entry name" value="ExbB/TolQ_transport"/>
</dbReference>
<evidence type="ECO:0000256" key="4">
    <source>
        <dbReference type="ARBA" id="ARBA00022448"/>
    </source>
</evidence>
<proteinExistence type="inferred from homology"/>
<evidence type="ECO:0000256" key="13">
    <source>
        <dbReference type="SAM" id="Phobius"/>
    </source>
</evidence>
<feature type="domain" description="MotA/TolQ/ExbB proton channel" evidence="14">
    <location>
        <begin position="103"/>
        <end position="201"/>
    </location>
</feature>
<feature type="transmembrane region" description="Helical" evidence="13">
    <location>
        <begin position="12"/>
        <end position="34"/>
    </location>
</feature>
<dbReference type="GO" id="GO:0017038">
    <property type="term" value="P:protein import"/>
    <property type="evidence" value="ECO:0007669"/>
    <property type="project" value="TreeGrafter"/>
</dbReference>
<dbReference type="PANTHER" id="PTHR30625:SF14">
    <property type="entry name" value="BIOPOLYMER TRANSPORT PROTEIN EXBB"/>
    <property type="match status" value="1"/>
</dbReference>
<reference evidence="16 18" key="2">
    <citation type="submission" date="2019-03" db="EMBL/GenBank/DDBJ databases">
        <title>Genomic Encyclopedia of Type Strains, Phase IV (KMG-IV): sequencing the most valuable type-strain genomes for metagenomic binning, comparative biology and taxonomic classification.</title>
        <authorList>
            <person name="Goeker M."/>
        </authorList>
    </citation>
    <scope>NUCLEOTIDE SEQUENCE [LARGE SCALE GENOMIC DNA]</scope>
    <source>
        <strain evidence="16 18">DSM 3764</strain>
    </source>
</reference>
<keyword evidence="18" id="KW-1185">Reference proteome</keyword>
<evidence type="ECO:0000313" key="15">
    <source>
        <dbReference type="EMBL" id="STQ90635.1"/>
    </source>
</evidence>
<dbReference type="PANTHER" id="PTHR30625">
    <property type="entry name" value="PROTEIN TOLQ"/>
    <property type="match status" value="1"/>
</dbReference>
<dbReference type="EMBL" id="SMBT01000002">
    <property type="protein sequence ID" value="TCU89266.1"/>
    <property type="molecule type" value="Genomic_DNA"/>
</dbReference>
<comment type="similarity">
    <text evidence="12">Belongs to the exbB/tolQ family.</text>
</comment>
<dbReference type="RefSeq" id="WP_115226926.1">
    <property type="nucleotide sequence ID" value="NZ_CAWOLO010000002.1"/>
</dbReference>
<feature type="transmembrane region" description="Helical" evidence="13">
    <location>
        <begin position="171"/>
        <end position="192"/>
    </location>
</feature>
<evidence type="ECO:0000256" key="10">
    <source>
        <dbReference type="ARBA" id="ARBA00023136"/>
    </source>
</evidence>
<comment type="subunit">
    <text evidence="2">The accessory proteins ExbB and ExbD seem to form a complex with TonB.</text>
</comment>
<evidence type="ECO:0000313" key="18">
    <source>
        <dbReference type="Proteomes" id="UP000295794"/>
    </source>
</evidence>
<evidence type="ECO:0000256" key="12">
    <source>
        <dbReference type="RuleBase" id="RU004057"/>
    </source>
</evidence>
<evidence type="ECO:0000259" key="14">
    <source>
        <dbReference type="Pfam" id="PF01618"/>
    </source>
</evidence>
<dbReference type="Pfam" id="PF01618">
    <property type="entry name" value="MotA_ExbB"/>
    <property type="match status" value="1"/>
</dbReference>
<organism evidence="15 17">
    <name type="scientific">Iodobacter fluviatilis</name>
    <dbReference type="NCBI Taxonomy" id="537"/>
    <lineage>
        <taxon>Bacteria</taxon>
        <taxon>Pseudomonadati</taxon>
        <taxon>Pseudomonadota</taxon>
        <taxon>Betaproteobacteria</taxon>
        <taxon>Neisseriales</taxon>
        <taxon>Chitinibacteraceae</taxon>
        <taxon>Iodobacter</taxon>
    </lineage>
</organism>
<keyword evidence="9 13" id="KW-1133">Transmembrane helix</keyword>
<dbReference type="GO" id="GO:0005886">
    <property type="term" value="C:plasma membrane"/>
    <property type="evidence" value="ECO:0007669"/>
    <property type="project" value="UniProtKB-SubCell"/>
</dbReference>
<evidence type="ECO:0000256" key="6">
    <source>
        <dbReference type="ARBA" id="ARBA00022519"/>
    </source>
</evidence>
<dbReference type="Proteomes" id="UP000255108">
    <property type="component" value="Unassembled WGS sequence"/>
</dbReference>
<evidence type="ECO:0000313" key="17">
    <source>
        <dbReference type="Proteomes" id="UP000255108"/>
    </source>
</evidence>
<comment type="subcellular location">
    <subcellularLocation>
        <location evidence="1">Cell inner membrane</location>
        <topology evidence="1">Multi-pass membrane protein</topology>
    </subcellularLocation>
    <subcellularLocation>
        <location evidence="12">Membrane</location>
        <topology evidence="12">Multi-pass membrane protein</topology>
    </subcellularLocation>
</comment>
<dbReference type="InterPro" id="IPR002898">
    <property type="entry name" value="MotA_ExbB_proton_chnl"/>
</dbReference>
<name>A0A377Q7B1_9NEIS</name>
<keyword evidence="7 13" id="KW-0812">Transmembrane</keyword>
<evidence type="ECO:0000256" key="3">
    <source>
        <dbReference type="ARBA" id="ARBA00022093"/>
    </source>
</evidence>
<reference evidence="15 17" key="1">
    <citation type="submission" date="2018-06" db="EMBL/GenBank/DDBJ databases">
        <authorList>
            <consortium name="Pathogen Informatics"/>
            <person name="Doyle S."/>
        </authorList>
    </citation>
    <scope>NUCLEOTIDE SEQUENCE [LARGE SCALE GENOMIC DNA]</scope>
    <source>
        <strain evidence="15 17">NCTC11159</strain>
    </source>
</reference>
<keyword evidence="4 12" id="KW-0813">Transport</keyword>
<keyword evidence="8 12" id="KW-0653">Protein transport</keyword>
<evidence type="ECO:0000256" key="9">
    <source>
        <dbReference type="ARBA" id="ARBA00022989"/>
    </source>
</evidence>
<feature type="transmembrane region" description="Helical" evidence="13">
    <location>
        <begin position="122"/>
        <end position="151"/>
    </location>
</feature>
<keyword evidence="10 13" id="KW-0472">Membrane</keyword>
<dbReference type="EMBL" id="UGHR01000001">
    <property type="protein sequence ID" value="STQ90635.1"/>
    <property type="molecule type" value="Genomic_DNA"/>
</dbReference>
<evidence type="ECO:0000256" key="8">
    <source>
        <dbReference type="ARBA" id="ARBA00022927"/>
    </source>
</evidence>
<dbReference type="OrthoDB" id="9805133at2"/>
<evidence type="ECO:0000256" key="2">
    <source>
        <dbReference type="ARBA" id="ARBA00011471"/>
    </source>
</evidence>
<evidence type="ECO:0000256" key="7">
    <source>
        <dbReference type="ARBA" id="ARBA00022692"/>
    </source>
</evidence>
<accession>A0A377Q7B1</accession>
<gene>
    <name evidence="15" type="primary">tolQ_1</name>
    <name evidence="16" type="ORF">EV682_102178</name>
    <name evidence="15" type="ORF">NCTC11159_01702</name>
</gene>
<dbReference type="Proteomes" id="UP000295794">
    <property type="component" value="Unassembled WGS sequence"/>
</dbReference>
<evidence type="ECO:0000256" key="5">
    <source>
        <dbReference type="ARBA" id="ARBA00022475"/>
    </source>
</evidence>